<dbReference type="SUPFAM" id="SSF50814">
    <property type="entry name" value="Lipocalins"/>
    <property type="match status" value="1"/>
</dbReference>
<evidence type="ECO:0000256" key="1">
    <source>
        <dbReference type="SAM" id="MobiDB-lite"/>
    </source>
</evidence>
<dbReference type="Gene3D" id="2.40.128.20">
    <property type="match status" value="1"/>
</dbReference>
<dbReference type="Proteomes" id="UP001583172">
    <property type="component" value="Unassembled WGS sequence"/>
</dbReference>
<evidence type="ECO:0000313" key="4">
    <source>
        <dbReference type="Proteomes" id="UP001583172"/>
    </source>
</evidence>
<feature type="domain" description="Lipocalin/cytosolic fatty-acid binding" evidence="2">
    <location>
        <begin position="305"/>
        <end position="446"/>
    </location>
</feature>
<dbReference type="PANTHER" id="PTHR10612">
    <property type="entry name" value="APOLIPOPROTEIN D"/>
    <property type="match status" value="1"/>
</dbReference>
<keyword evidence="4" id="KW-1185">Reference proteome</keyword>
<dbReference type="EMBL" id="JAZGSY010000003">
    <property type="protein sequence ID" value="KAL1844186.1"/>
    <property type="molecule type" value="Genomic_DNA"/>
</dbReference>
<organism evidence="3 4">
    <name type="scientific">Humicola insolens</name>
    <name type="common">Soft-rot fungus</name>
    <dbReference type="NCBI Taxonomy" id="85995"/>
    <lineage>
        <taxon>Eukaryota</taxon>
        <taxon>Fungi</taxon>
        <taxon>Dikarya</taxon>
        <taxon>Ascomycota</taxon>
        <taxon>Pezizomycotina</taxon>
        <taxon>Sordariomycetes</taxon>
        <taxon>Sordariomycetidae</taxon>
        <taxon>Sordariales</taxon>
        <taxon>Chaetomiaceae</taxon>
        <taxon>Mycothermus</taxon>
    </lineage>
</organism>
<sequence length="453" mass="50486">MNPTPDAPPSYEEAVHGGPDSLPQQPRNGIPLHARRSMEDELRPLPSGWVREFDPETQHQFFVDTLATPPRSIWHHPYDDEIYLNSLPDNERDEIRRTRSGLARRPSAADIVAEDTDTDADSDLDEAPEPDGNPTMQRQPKPQQPHHHHASSVARGLGRKLKDRLTGTTHEQRSAERARRAAAERELYRQHRMLRRAMLDAMRTGKPVPIGRDADRVHLFLEPPGHTFPGVVRVKRLSPYLSEVFYDRNGPRPGPPGRYLRPEGEMYGMGYGGILALASAAAATNPVPALWDGDCYYPQPDIGFNLTSYLGRWYQVAGTIAPYTANCKCIFAQYALNDNGTVQVNNSCQAGTRAVNILGTATPAEPNYGATGVFRVQFPGERPPDCPGPNYIVQDYTGEFSLVQSNNFSTLFILSREQHPGQDKIDAWIERAGLLGTDLSNVVKTDQEDCLFT</sequence>
<name>A0ABR3VRN4_HUMIN</name>
<dbReference type="Pfam" id="PF08212">
    <property type="entry name" value="Lipocalin_2"/>
    <property type="match status" value="1"/>
</dbReference>
<dbReference type="PANTHER" id="PTHR10612:SF34">
    <property type="entry name" value="APOLIPOPROTEIN D"/>
    <property type="match status" value="1"/>
</dbReference>
<feature type="compositionally biased region" description="Acidic residues" evidence="1">
    <location>
        <begin position="112"/>
        <end position="129"/>
    </location>
</feature>
<feature type="compositionally biased region" description="Basic and acidic residues" evidence="1">
    <location>
        <begin position="170"/>
        <end position="182"/>
    </location>
</feature>
<accession>A0ABR3VRN4</accession>
<evidence type="ECO:0000259" key="2">
    <source>
        <dbReference type="Pfam" id="PF08212"/>
    </source>
</evidence>
<dbReference type="InterPro" id="IPR000566">
    <property type="entry name" value="Lipocln_cytosolic_FA-bd_dom"/>
</dbReference>
<dbReference type="InterPro" id="IPR012674">
    <property type="entry name" value="Calycin"/>
</dbReference>
<gene>
    <name evidence="3" type="ORF">VTJ49DRAFT_3842</name>
</gene>
<reference evidence="3 4" key="1">
    <citation type="journal article" date="2024" name="Commun. Biol.">
        <title>Comparative genomic analysis of thermophilic fungi reveals convergent evolutionary adaptations and gene losses.</title>
        <authorList>
            <person name="Steindorff A.S."/>
            <person name="Aguilar-Pontes M.V."/>
            <person name="Robinson A.J."/>
            <person name="Andreopoulos B."/>
            <person name="LaButti K."/>
            <person name="Kuo A."/>
            <person name="Mondo S."/>
            <person name="Riley R."/>
            <person name="Otillar R."/>
            <person name="Haridas S."/>
            <person name="Lipzen A."/>
            <person name="Grimwood J."/>
            <person name="Schmutz J."/>
            <person name="Clum A."/>
            <person name="Reid I.D."/>
            <person name="Moisan M.C."/>
            <person name="Butler G."/>
            <person name="Nguyen T.T.M."/>
            <person name="Dewar K."/>
            <person name="Conant G."/>
            <person name="Drula E."/>
            <person name="Henrissat B."/>
            <person name="Hansel C."/>
            <person name="Singer S."/>
            <person name="Hutchinson M.I."/>
            <person name="de Vries R.P."/>
            <person name="Natvig D.O."/>
            <person name="Powell A.J."/>
            <person name="Tsang A."/>
            <person name="Grigoriev I.V."/>
        </authorList>
    </citation>
    <scope>NUCLEOTIDE SEQUENCE [LARGE SCALE GENOMIC DNA]</scope>
    <source>
        <strain evidence="3 4">CBS 620.91</strain>
    </source>
</reference>
<proteinExistence type="predicted"/>
<protein>
    <recommendedName>
        <fullName evidence="2">Lipocalin/cytosolic fatty-acid binding domain-containing protein</fullName>
    </recommendedName>
</protein>
<evidence type="ECO:0000313" key="3">
    <source>
        <dbReference type="EMBL" id="KAL1844186.1"/>
    </source>
</evidence>
<feature type="region of interest" description="Disordered" evidence="1">
    <location>
        <begin position="97"/>
        <end position="182"/>
    </location>
</feature>
<comment type="caution">
    <text evidence="3">The sequence shown here is derived from an EMBL/GenBank/DDBJ whole genome shotgun (WGS) entry which is preliminary data.</text>
</comment>
<feature type="region of interest" description="Disordered" evidence="1">
    <location>
        <begin position="1"/>
        <end position="39"/>
    </location>
</feature>